<evidence type="ECO:0000313" key="9">
    <source>
        <dbReference type="EMBL" id="KAF0804700.1"/>
    </source>
</evidence>
<comment type="caution">
    <text evidence="9">The sequence shown here is derived from an EMBL/GenBank/DDBJ whole genome shotgun (WGS) entry which is preliminary data.</text>
</comment>
<gene>
    <name evidence="9" type="ORF">A6D6_02852</name>
</gene>
<protein>
    <recommendedName>
        <fullName evidence="11">Dolichyl-phosphate-mannose-protein mannosyltransferase</fullName>
    </recommendedName>
</protein>
<dbReference type="PANTHER" id="PTHR33908">
    <property type="entry name" value="MANNOSYLTRANSFERASE YKCB-RELATED"/>
    <property type="match status" value="1"/>
</dbReference>
<feature type="transmembrane region" description="Helical" evidence="8">
    <location>
        <begin position="314"/>
        <end position="333"/>
    </location>
</feature>
<evidence type="ECO:0000256" key="4">
    <source>
        <dbReference type="ARBA" id="ARBA00022679"/>
    </source>
</evidence>
<keyword evidence="7 8" id="KW-0472">Membrane</keyword>
<organism evidence="9 10">
    <name type="scientific">Alcanivorax xiamenensis</name>
    <dbReference type="NCBI Taxonomy" id="1177156"/>
    <lineage>
        <taxon>Bacteria</taxon>
        <taxon>Pseudomonadati</taxon>
        <taxon>Pseudomonadota</taxon>
        <taxon>Gammaproteobacteria</taxon>
        <taxon>Oceanospirillales</taxon>
        <taxon>Alcanivoracaceae</taxon>
        <taxon>Alcanivorax</taxon>
    </lineage>
</organism>
<feature type="transmembrane region" description="Helical" evidence="8">
    <location>
        <begin position="368"/>
        <end position="387"/>
    </location>
</feature>
<dbReference type="Proteomes" id="UP000771797">
    <property type="component" value="Unassembled WGS sequence"/>
</dbReference>
<dbReference type="InterPro" id="IPR050297">
    <property type="entry name" value="LipidA_mod_glycosyltrf_83"/>
</dbReference>
<evidence type="ECO:0000256" key="6">
    <source>
        <dbReference type="ARBA" id="ARBA00022989"/>
    </source>
</evidence>
<keyword evidence="4" id="KW-0808">Transferase</keyword>
<feature type="transmembrane region" description="Helical" evidence="8">
    <location>
        <begin position="20"/>
        <end position="38"/>
    </location>
</feature>
<dbReference type="PANTHER" id="PTHR33908:SF11">
    <property type="entry name" value="MEMBRANE PROTEIN"/>
    <property type="match status" value="1"/>
</dbReference>
<evidence type="ECO:0000313" key="10">
    <source>
        <dbReference type="Proteomes" id="UP000771797"/>
    </source>
</evidence>
<proteinExistence type="predicted"/>
<sequence length="490" mass="55886">MNMDESAVAQRPARSHGSALIVTLLGSVMLSLVAIHYSPILDRDGMLYIHVAELIGDGRLDQALALFDWPFYSAFMAVLEAVLPVSMLHVAYGVSVVSAALASWMLVLLLHRLTPEKSIWWAVLTALSFAAFNEYRPDALRDWPAWFFMLLSIWLYLRYSRSRAWSWAICFFLAVFMGALFRLETGIILVPLFLLSLFERGYRWRERLRLFVVPIVIGVLGVGVLLGDSGGLSQRLWGYLNTINPALIHEGFLRSGEALADAVLNQYSKDYGAQVLLFGLLILIPIKLLHYLLAMMLPAILARRYGPLRFDGELRVYGALALTWLAVVVVFLWRHYYLSTRYLVPLMVCLLPFLYVGMTRLTEHQVRGWVWGLLIFLILLQGLSGAISTRGPEKLAIRQAGEWARKNLPGDERVYINNGQVNFYSGRPYFRGHSDKIRPPEQVDSRWQVLLTDRDEEAAIKSKLEQRYRLIQRFDSEGSDLVLVFEKRAQ</sequence>
<accession>A0ABQ6Y6V5</accession>
<feature type="transmembrane region" description="Helical" evidence="8">
    <location>
        <begin position="210"/>
        <end position="227"/>
    </location>
</feature>
<evidence type="ECO:0000256" key="5">
    <source>
        <dbReference type="ARBA" id="ARBA00022692"/>
    </source>
</evidence>
<evidence type="ECO:0000256" key="3">
    <source>
        <dbReference type="ARBA" id="ARBA00022676"/>
    </source>
</evidence>
<keyword evidence="3" id="KW-0328">Glycosyltransferase</keyword>
<feature type="transmembrane region" description="Helical" evidence="8">
    <location>
        <begin position="339"/>
        <end position="356"/>
    </location>
</feature>
<feature type="transmembrane region" description="Helical" evidence="8">
    <location>
        <begin position="275"/>
        <end position="302"/>
    </location>
</feature>
<feature type="transmembrane region" description="Helical" evidence="8">
    <location>
        <begin position="165"/>
        <end position="198"/>
    </location>
</feature>
<comment type="subcellular location">
    <subcellularLocation>
        <location evidence="1">Cell membrane</location>
        <topology evidence="1">Multi-pass membrane protein</topology>
    </subcellularLocation>
</comment>
<evidence type="ECO:0000256" key="7">
    <source>
        <dbReference type="ARBA" id="ARBA00023136"/>
    </source>
</evidence>
<evidence type="ECO:0000256" key="2">
    <source>
        <dbReference type="ARBA" id="ARBA00022475"/>
    </source>
</evidence>
<keyword evidence="10" id="KW-1185">Reference proteome</keyword>
<feature type="transmembrane region" description="Helical" evidence="8">
    <location>
        <begin position="90"/>
        <end position="113"/>
    </location>
</feature>
<dbReference type="EMBL" id="AQPF01000026">
    <property type="protein sequence ID" value="KAF0804700.1"/>
    <property type="molecule type" value="Genomic_DNA"/>
</dbReference>
<keyword evidence="2" id="KW-1003">Cell membrane</keyword>
<evidence type="ECO:0008006" key="11">
    <source>
        <dbReference type="Google" id="ProtNLM"/>
    </source>
</evidence>
<feature type="transmembrane region" description="Helical" evidence="8">
    <location>
        <begin position="143"/>
        <end position="159"/>
    </location>
</feature>
<evidence type="ECO:0000256" key="8">
    <source>
        <dbReference type="SAM" id="Phobius"/>
    </source>
</evidence>
<evidence type="ECO:0000256" key="1">
    <source>
        <dbReference type="ARBA" id="ARBA00004651"/>
    </source>
</evidence>
<reference evidence="9 10" key="1">
    <citation type="submission" date="2012-09" db="EMBL/GenBank/DDBJ databases">
        <title>Genome Sequence of alkane-degrading Bacterium Alcanivorax sp. 6-D-6.</title>
        <authorList>
            <person name="Lai Q."/>
            <person name="Shao Z."/>
        </authorList>
    </citation>
    <scope>NUCLEOTIDE SEQUENCE [LARGE SCALE GENOMIC DNA]</scope>
    <source>
        <strain evidence="9 10">6-D-6</strain>
    </source>
</reference>
<name>A0ABQ6Y6V5_9GAMM</name>
<keyword evidence="6 8" id="KW-1133">Transmembrane helix</keyword>
<keyword evidence="5 8" id="KW-0812">Transmembrane</keyword>
<dbReference type="RefSeq" id="WP_159661121.1">
    <property type="nucleotide sequence ID" value="NZ_AQPF01000026.1"/>
</dbReference>